<keyword evidence="4" id="KW-1185">Reference proteome</keyword>
<sequence>MMHKKMHKKMQHKSRTFLWLKNAIVNGSNMSRKQRRRVYIQTASAALFFVWIIVITVIAFTPTAYVSKWTLILPGAGAGAIVSIESIGQANSSSNSPYASSAIDPRENYKAIASSNTLLIAAAKLLNVPPAEVGKPKLKLPSQTGIIEFSIKAKIAKAAQDKAWAHYNSLQKLLNLLREDEIKQRENSIRIGMEGFVNKVGESHDRILNFQTETGMVSAEQFTELALTVEKLRHARANMEAKLYGLDASIKTLEQHLSLTTLQASDLLKLKNDQLYRQLLINYAQSTAILAELNGHHGYQHPKLINQRNKQAALLGAMKKRSQTLVGYQDEHFMLMLSADNSDGRAILIQELLTLTTEAEGLRSELSSLTQQIKDWDQKLIDNNDEIAKLNDLNREYQVATAVFTSALAKMDVGKADIYSAYPLVQLLEPPTLPYQPDKLYTLLAIVGGIAATLLIFIGLSLLWIRKPILRKILTND</sequence>
<comment type="caution">
    <text evidence="3">The sequence shown here is derived from an EMBL/GenBank/DDBJ whole genome shotgun (WGS) entry which is preliminary data.</text>
</comment>
<keyword evidence="2" id="KW-0472">Membrane</keyword>
<evidence type="ECO:0000256" key="2">
    <source>
        <dbReference type="SAM" id="Phobius"/>
    </source>
</evidence>
<dbReference type="RefSeq" id="WP_248940184.1">
    <property type="nucleotide sequence ID" value="NZ_JAKIKS010000034.1"/>
</dbReference>
<protein>
    <submittedName>
        <fullName evidence="3">Exopolysaccharide biosynthesis protein</fullName>
    </submittedName>
</protein>
<dbReference type="Proteomes" id="UP001203423">
    <property type="component" value="Unassembled WGS sequence"/>
</dbReference>
<evidence type="ECO:0000256" key="1">
    <source>
        <dbReference type="SAM" id="Coils"/>
    </source>
</evidence>
<dbReference type="EMBL" id="JAKIKS010000034">
    <property type="protein sequence ID" value="MCL1124908.1"/>
    <property type="molecule type" value="Genomic_DNA"/>
</dbReference>
<evidence type="ECO:0000313" key="3">
    <source>
        <dbReference type="EMBL" id="MCL1124908.1"/>
    </source>
</evidence>
<dbReference type="InterPro" id="IPR050445">
    <property type="entry name" value="Bact_polysacc_biosynth/exp"/>
</dbReference>
<reference evidence="3 4" key="1">
    <citation type="submission" date="2022-01" db="EMBL/GenBank/DDBJ databases">
        <title>Whole genome-based taxonomy of the Shewanellaceae.</title>
        <authorList>
            <person name="Martin-Rodriguez A.J."/>
        </authorList>
    </citation>
    <scope>NUCLEOTIDE SEQUENCE [LARGE SCALE GENOMIC DNA]</scope>
    <source>
        <strain evidence="3 4">DSM 17177</strain>
    </source>
</reference>
<name>A0ABT0LB30_9GAMM</name>
<dbReference type="PANTHER" id="PTHR32309:SF13">
    <property type="entry name" value="FERRIC ENTEROBACTIN TRANSPORT PROTEIN FEPE"/>
    <property type="match status" value="1"/>
</dbReference>
<feature type="transmembrane region" description="Helical" evidence="2">
    <location>
        <begin position="440"/>
        <end position="465"/>
    </location>
</feature>
<dbReference type="PANTHER" id="PTHR32309">
    <property type="entry name" value="TYROSINE-PROTEIN KINASE"/>
    <property type="match status" value="1"/>
</dbReference>
<keyword evidence="2" id="KW-0812">Transmembrane</keyword>
<organism evidence="3 4">
    <name type="scientific">Shewanella surugensis</name>
    <dbReference type="NCBI Taxonomy" id="212020"/>
    <lineage>
        <taxon>Bacteria</taxon>
        <taxon>Pseudomonadati</taxon>
        <taxon>Pseudomonadota</taxon>
        <taxon>Gammaproteobacteria</taxon>
        <taxon>Alteromonadales</taxon>
        <taxon>Shewanellaceae</taxon>
        <taxon>Shewanella</taxon>
    </lineage>
</organism>
<keyword evidence="2" id="KW-1133">Transmembrane helix</keyword>
<feature type="coiled-coil region" evidence="1">
    <location>
        <begin position="352"/>
        <end position="379"/>
    </location>
</feature>
<feature type="transmembrane region" description="Helical" evidence="2">
    <location>
        <begin position="38"/>
        <end position="60"/>
    </location>
</feature>
<proteinExistence type="predicted"/>
<accession>A0ABT0LB30</accession>
<keyword evidence="1" id="KW-0175">Coiled coil</keyword>
<evidence type="ECO:0000313" key="4">
    <source>
        <dbReference type="Proteomes" id="UP001203423"/>
    </source>
</evidence>
<gene>
    <name evidence="3" type="ORF">L2764_10590</name>
</gene>